<keyword evidence="1" id="KW-0812">Transmembrane</keyword>
<dbReference type="AlphaFoldDB" id="A0A926NHV5"/>
<evidence type="ECO:0000256" key="1">
    <source>
        <dbReference type="SAM" id="Phobius"/>
    </source>
</evidence>
<gene>
    <name evidence="2" type="ORF">IC620_15955</name>
</gene>
<reference evidence="2" key="1">
    <citation type="submission" date="2020-09" db="EMBL/GenBank/DDBJ databases">
        <title>A novel bacterium of genus Hazenella, isolated from South China Sea.</title>
        <authorList>
            <person name="Huang H."/>
            <person name="Mo K."/>
            <person name="Hu Y."/>
        </authorList>
    </citation>
    <scope>NUCLEOTIDE SEQUENCE</scope>
    <source>
        <strain evidence="2">IB182357</strain>
    </source>
</reference>
<feature type="transmembrane region" description="Helical" evidence="1">
    <location>
        <begin position="13"/>
        <end position="32"/>
    </location>
</feature>
<organism evidence="2 3">
    <name type="scientific">Polycladospora coralii</name>
    <dbReference type="NCBI Taxonomy" id="2771432"/>
    <lineage>
        <taxon>Bacteria</taxon>
        <taxon>Bacillati</taxon>
        <taxon>Bacillota</taxon>
        <taxon>Bacilli</taxon>
        <taxon>Bacillales</taxon>
        <taxon>Thermoactinomycetaceae</taxon>
        <taxon>Polycladospora</taxon>
    </lineage>
</organism>
<comment type="caution">
    <text evidence="2">The sequence shown here is derived from an EMBL/GenBank/DDBJ whole genome shotgun (WGS) entry which is preliminary data.</text>
</comment>
<dbReference type="RefSeq" id="WP_191142799.1">
    <property type="nucleotide sequence ID" value="NZ_JACXAH010000040.1"/>
</dbReference>
<keyword evidence="3" id="KW-1185">Reference proteome</keyword>
<feature type="transmembrane region" description="Helical" evidence="1">
    <location>
        <begin position="53"/>
        <end position="77"/>
    </location>
</feature>
<dbReference type="EMBL" id="JACXAH010000040">
    <property type="protein sequence ID" value="MBD1373839.1"/>
    <property type="molecule type" value="Genomic_DNA"/>
</dbReference>
<keyword evidence="1" id="KW-0472">Membrane</keyword>
<proteinExistence type="predicted"/>
<dbReference type="Proteomes" id="UP000661691">
    <property type="component" value="Unassembled WGS sequence"/>
</dbReference>
<evidence type="ECO:0000313" key="3">
    <source>
        <dbReference type="Proteomes" id="UP000661691"/>
    </source>
</evidence>
<evidence type="ECO:0000313" key="2">
    <source>
        <dbReference type="EMBL" id="MBD1373839.1"/>
    </source>
</evidence>
<keyword evidence="1" id="KW-1133">Transmembrane helix</keyword>
<protein>
    <submittedName>
        <fullName evidence="2">Uncharacterized protein</fullName>
    </submittedName>
</protein>
<name>A0A926NHV5_9BACL</name>
<accession>A0A926NHV5</accession>
<sequence length="93" mass="10089">MDKFLEVYNGFSVLLYSVAAFVTVAVSFILFIELVKAARGGVTKSIAVFGKGWLVVTMVFLIPSIPELAVFAGGNLLEPLKAILTMLFDAFKI</sequence>